<organism evidence="2 3">
    <name type="scientific">Novosphingobium endophyticum</name>
    <dbReference type="NCBI Taxonomy" id="1955250"/>
    <lineage>
        <taxon>Bacteria</taxon>
        <taxon>Pseudomonadati</taxon>
        <taxon>Pseudomonadota</taxon>
        <taxon>Alphaproteobacteria</taxon>
        <taxon>Sphingomonadales</taxon>
        <taxon>Sphingomonadaceae</taxon>
        <taxon>Novosphingobium</taxon>
    </lineage>
</organism>
<dbReference type="Gene3D" id="3.90.550.10">
    <property type="entry name" value="Spore Coat Polysaccharide Biosynthesis Protein SpsA, Chain A"/>
    <property type="match status" value="1"/>
</dbReference>
<dbReference type="InterPro" id="IPR001173">
    <property type="entry name" value="Glyco_trans_2-like"/>
</dbReference>
<sequence>MIGRCLAALQEQSLPPETFEVIVVDNGSSDGTVDLARSFAGVAVHVESRPGSYAARNLGLGLARGTYVAFTDADCRPAPCWLERALDAAERHPDAGVLAGKISLFEEGRETNPLCADYERLFSFPQSFAARGNCATANWTSRREVFDAVGGFNERLKSGGDREMALRIRDAGHPLVYVPDKIVWHPVRATRDDLVRKRQRLSGGRWDRTEPSARLARVLGMTIYDTARRLRRVWATADMPIGRKVALSRLTMDLSVVATREFWKLSQGHRSARQ</sequence>
<proteinExistence type="predicted"/>
<reference evidence="2" key="2">
    <citation type="submission" date="2020-09" db="EMBL/GenBank/DDBJ databases">
        <authorList>
            <person name="Sun Q."/>
            <person name="Zhou Y."/>
        </authorList>
    </citation>
    <scope>NUCLEOTIDE SEQUENCE</scope>
    <source>
        <strain evidence="2">CGMCC 1.15095</strain>
    </source>
</reference>
<protein>
    <recommendedName>
        <fullName evidence="1">Glycosyltransferase 2-like domain-containing protein</fullName>
    </recommendedName>
</protein>
<reference evidence="2" key="1">
    <citation type="journal article" date="2014" name="Int. J. Syst. Evol. Microbiol.">
        <title>Complete genome sequence of Corynebacterium casei LMG S-19264T (=DSM 44701T), isolated from a smear-ripened cheese.</title>
        <authorList>
            <consortium name="US DOE Joint Genome Institute (JGI-PGF)"/>
            <person name="Walter F."/>
            <person name="Albersmeier A."/>
            <person name="Kalinowski J."/>
            <person name="Ruckert C."/>
        </authorList>
    </citation>
    <scope>NUCLEOTIDE SEQUENCE</scope>
    <source>
        <strain evidence="2">CGMCC 1.15095</strain>
    </source>
</reference>
<dbReference type="Pfam" id="PF00535">
    <property type="entry name" value="Glycos_transf_2"/>
    <property type="match status" value="1"/>
</dbReference>
<accession>A0A916TQT5</accession>
<name>A0A916TQT5_9SPHN</name>
<dbReference type="PANTHER" id="PTHR43179">
    <property type="entry name" value="RHAMNOSYLTRANSFERASE WBBL"/>
    <property type="match status" value="1"/>
</dbReference>
<dbReference type="SUPFAM" id="SSF53448">
    <property type="entry name" value="Nucleotide-diphospho-sugar transferases"/>
    <property type="match status" value="1"/>
</dbReference>
<dbReference type="PANTHER" id="PTHR43179:SF7">
    <property type="entry name" value="RHAMNOSYLTRANSFERASE WBBL"/>
    <property type="match status" value="1"/>
</dbReference>
<evidence type="ECO:0000313" key="2">
    <source>
        <dbReference type="EMBL" id="GGB95286.1"/>
    </source>
</evidence>
<keyword evidence="3" id="KW-1185">Reference proteome</keyword>
<evidence type="ECO:0000259" key="1">
    <source>
        <dbReference type="Pfam" id="PF00535"/>
    </source>
</evidence>
<dbReference type="CDD" id="cd00761">
    <property type="entry name" value="Glyco_tranf_GTA_type"/>
    <property type="match status" value="1"/>
</dbReference>
<evidence type="ECO:0000313" key="3">
    <source>
        <dbReference type="Proteomes" id="UP000608154"/>
    </source>
</evidence>
<dbReference type="InterPro" id="IPR029044">
    <property type="entry name" value="Nucleotide-diphossugar_trans"/>
</dbReference>
<dbReference type="Proteomes" id="UP000608154">
    <property type="component" value="Unassembled WGS sequence"/>
</dbReference>
<dbReference type="AlphaFoldDB" id="A0A916TQT5"/>
<comment type="caution">
    <text evidence="2">The sequence shown here is derived from an EMBL/GenBank/DDBJ whole genome shotgun (WGS) entry which is preliminary data.</text>
</comment>
<dbReference type="EMBL" id="BMHK01000006">
    <property type="protein sequence ID" value="GGB95286.1"/>
    <property type="molecule type" value="Genomic_DNA"/>
</dbReference>
<gene>
    <name evidence="2" type="ORF">GCM10011494_12180</name>
</gene>
<feature type="domain" description="Glycosyltransferase 2-like" evidence="1">
    <location>
        <begin position="2"/>
        <end position="114"/>
    </location>
</feature>